<dbReference type="EMBL" id="FN653035">
    <property type="protein sequence ID" value="CBY09169.1"/>
    <property type="molecule type" value="Genomic_DNA"/>
</dbReference>
<keyword evidence="4" id="KW-1185">Reference proteome</keyword>
<evidence type="ECO:0000313" key="3">
    <source>
        <dbReference type="EMBL" id="CBY09169.1"/>
    </source>
</evidence>
<sequence>MGKSKRSNKTAPEGLVVDVIHSSDPRLQQPVPESDDEPQKRKKRKVAEEEPQQQQTAVNEERELPKRKVSFEDGTAQVFDSAVAPEKIHDGPTEEAPIPPETPVPDETQNAAENQVIAEETTEISPIIEVTPDSTSGEGQLTEEATTAAETEASEPEEVQNDADESDVDDNNEKPNKRKSMAKKWPKLKKPKSGAETDDEGEQTKKGKKGKKTKKEIKAAKAAKKAEAAKKKKELHNLVDKVAASYSNSILDLRNSVKELKDEHKESERMELAKHHLGFLQTTVTRLDNINDDLKICDKIVDETTPSLLERLKTGDKSIFESYHDNFGALNTRVENQEKALNEKLEQFEQSMQLLKDNHFNAVKNKSSCEIL</sequence>
<feature type="region of interest" description="Disordered" evidence="2">
    <location>
        <begin position="1"/>
        <end position="217"/>
    </location>
</feature>
<keyword evidence="1" id="KW-0175">Coiled coil</keyword>
<dbReference type="Proteomes" id="UP000001307">
    <property type="component" value="Unassembled WGS sequence"/>
</dbReference>
<feature type="coiled-coil region" evidence="1">
    <location>
        <begin position="331"/>
        <end position="358"/>
    </location>
</feature>
<evidence type="ECO:0000256" key="1">
    <source>
        <dbReference type="SAM" id="Coils"/>
    </source>
</evidence>
<evidence type="ECO:0000313" key="4">
    <source>
        <dbReference type="Proteomes" id="UP000001307"/>
    </source>
</evidence>
<feature type="compositionally biased region" description="Basic residues" evidence="2">
    <location>
        <begin position="206"/>
        <end position="215"/>
    </location>
</feature>
<feature type="compositionally biased region" description="Basic and acidic residues" evidence="2">
    <location>
        <begin position="59"/>
        <end position="71"/>
    </location>
</feature>
<proteinExistence type="predicted"/>
<feature type="compositionally biased region" description="Low complexity" evidence="2">
    <location>
        <begin position="142"/>
        <end position="151"/>
    </location>
</feature>
<protein>
    <submittedName>
        <fullName evidence="3">Uncharacterized protein</fullName>
    </submittedName>
</protein>
<evidence type="ECO:0000256" key="2">
    <source>
        <dbReference type="SAM" id="MobiDB-lite"/>
    </source>
</evidence>
<reference evidence="3" key="1">
    <citation type="journal article" date="2010" name="Science">
        <title>Plasticity of animal genome architecture unmasked by rapid evolution of a pelagic tunicate.</title>
        <authorList>
            <person name="Denoeud F."/>
            <person name="Henriet S."/>
            <person name="Mungpakdee S."/>
            <person name="Aury J.M."/>
            <person name="Da Silva C."/>
            <person name="Brinkmann H."/>
            <person name="Mikhaleva J."/>
            <person name="Olsen L.C."/>
            <person name="Jubin C."/>
            <person name="Canestro C."/>
            <person name="Bouquet J.M."/>
            <person name="Danks G."/>
            <person name="Poulain J."/>
            <person name="Campsteijn C."/>
            <person name="Adamski M."/>
            <person name="Cross I."/>
            <person name="Yadetie F."/>
            <person name="Muffato M."/>
            <person name="Louis A."/>
            <person name="Butcher S."/>
            <person name="Tsagkogeorga G."/>
            <person name="Konrad A."/>
            <person name="Singh S."/>
            <person name="Jensen M.F."/>
            <person name="Cong E.H."/>
            <person name="Eikeseth-Otteraa H."/>
            <person name="Noel B."/>
            <person name="Anthouard V."/>
            <person name="Porcel B.M."/>
            <person name="Kachouri-Lafond R."/>
            <person name="Nishino A."/>
            <person name="Ugolini M."/>
            <person name="Chourrout P."/>
            <person name="Nishida H."/>
            <person name="Aasland R."/>
            <person name="Huzurbazar S."/>
            <person name="Westhof E."/>
            <person name="Delsuc F."/>
            <person name="Lehrach H."/>
            <person name="Reinhardt R."/>
            <person name="Weissenbach J."/>
            <person name="Roy S.W."/>
            <person name="Artiguenave F."/>
            <person name="Postlethwait J.H."/>
            <person name="Manak J.R."/>
            <person name="Thompson E.M."/>
            <person name="Jaillon O."/>
            <person name="Du Pasquier L."/>
            <person name="Boudinot P."/>
            <person name="Liberles D.A."/>
            <person name="Volff J.N."/>
            <person name="Philippe H."/>
            <person name="Lenhard B."/>
            <person name="Roest Crollius H."/>
            <person name="Wincker P."/>
            <person name="Chourrout D."/>
        </authorList>
    </citation>
    <scope>NUCLEOTIDE SEQUENCE [LARGE SCALE GENOMIC DNA]</scope>
</reference>
<gene>
    <name evidence="3" type="ORF">GSOID_T00007696001</name>
</gene>
<accession>E4XC44</accession>
<feature type="compositionally biased region" description="Acidic residues" evidence="2">
    <location>
        <begin position="152"/>
        <end position="170"/>
    </location>
</feature>
<organism evidence="3">
    <name type="scientific">Oikopleura dioica</name>
    <name type="common">Tunicate</name>
    <dbReference type="NCBI Taxonomy" id="34765"/>
    <lineage>
        <taxon>Eukaryota</taxon>
        <taxon>Metazoa</taxon>
        <taxon>Chordata</taxon>
        <taxon>Tunicata</taxon>
        <taxon>Appendicularia</taxon>
        <taxon>Copelata</taxon>
        <taxon>Oikopleuridae</taxon>
        <taxon>Oikopleura</taxon>
    </lineage>
</organism>
<dbReference type="OrthoDB" id="10517860at2759"/>
<dbReference type="AlphaFoldDB" id="E4XC44"/>
<name>E4XC44_OIKDI</name>
<dbReference type="InParanoid" id="E4XC44"/>
<feature type="compositionally biased region" description="Basic residues" evidence="2">
    <location>
        <begin position="176"/>
        <end position="192"/>
    </location>
</feature>